<sequence>MSDNIESGTRRPSALEQGPRKKPRTSDPLVHHGRHFGRTIHAMCNVSALIVNCVLRLDEREPMELLSAEERREQRVFAQLLNLVPFLEQRLMTDCDEEEMSRVADFRGASSARSDDTKSLKGHILDWIGTPGEAFVPPIARNIKTNRGYHHEVTGSLLCPAGLNWADSNVKAQLRSGEMTVPGTSGRFSLTAYKHIFTSPSSVDDETKATRAGNARIHGMTKVTAASIAYIATQVRFALSSSSVFSRTDTVTDSERFYNSVLEFLDDINEKEDVDALLAWWNRHIFPGSATGARAPAKNSALAKLLERRKQKNNTAAAVST</sequence>
<dbReference type="AlphaFoldDB" id="A0A1C7MED1"/>
<gene>
    <name evidence="2" type="ORF">A0H81_05476</name>
</gene>
<dbReference type="OrthoDB" id="3259047at2759"/>
<protein>
    <submittedName>
        <fullName evidence="2">Uncharacterized protein</fullName>
    </submittedName>
</protein>
<evidence type="ECO:0000313" key="3">
    <source>
        <dbReference type="Proteomes" id="UP000092993"/>
    </source>
</evidence>
<reference evidence="2 3" key="1">
    <citation type="submission" date="2016-03" db="EMBL/GenBank/DDBJ databases">
        <title>Whole genome sequencing of Grifola frondosa 9006-11.</title>
        <authorList>
            <person name="Min B."/>
            <person name="Park H."/>
            <person name="Kim J.-G."/>
            <person name="Cho H."/>
            <person name="Oh Y.-L."/>
            <person name="Kong W.-S."/>
            <person name="Choi I.-G."/>
        </authorList>
    </citation>
    <scope>NUCLEOTIDE SEQUENCE [LARGE SCALE GENOMIC DNA]</scope>
    <source>
        <strain evidence="2 3">9006-11</strain>
    </source>
</reference>
<dbReference type="STRING" id="5627.A0A1C7MED1"/>
<dbReference type="Proteomes" id="UP000092993">
    <property type="component" value="Unassembled WGS sequence"/>
</dbReference>
<organism evidence="2 3">
    <name type="scientific">Grifola frondosa</name>
    <name type="common">Maitake</name>
    <name type="synonym">Polyporus frondosus</name>
    <dbReference type="NCBI Taxonomy" id="5627"/>
    <lineage>
        <taxon>Eukaryota</taxon>
        <taxon>Fungi</taxon>
        <taxon>Dikarya</taxon>
        <taxon>Basidiomycota</taxon>
        <taxon>Agaricomycotina</taxon>
        <taxon>Agaricomycetes</taxon>
        <taxon>Polyporales</taxon>
        <taxon>Grifolaceae</taxon>
        <taxon>Grifola</taxon>
    </lineage>
</organism>
<name>A0A1C7MED1_GRIFR</name>
<evidence type="ECO:0000256" key="1">
    <source>
        <dbReference type="SAM" id="MobiDB-lite"/>
    </source>
</evidence>
<dbReference type="OMA" id="NGTRRME"/>
<feature type="region of interest" description="Disordered" evidence="1">
    <location>
        <begin position="1"/>
        <end position="32"/>
    </location>
</feature>
<evidence type="ECO:0000313" key="2">
    <source>
        <dbReference type="EMBL" id="OBZ74977.1"/>
    </source>
</evidence>
<dbReference type="Pfam" id="PF20414">
    <property type="entry name" value="DUF6698"/>
    <property type="match status" value="1"/>
</dbReference>
<dbReference type="EMBL" id="LUGG01000005">
    <property type="protein sequence ID" value="OBZ74977.1"/>
    <property type="molecule type" value="Genomic_DNA"/>
</dbReference>
<dbReference type="InterPro" id="IPR046521">
    <property type="entry name" value="DUF6698"/>
</dbReference>
<keyword evidence="3" id="KW-1185">Reference proteome</keyword>
<proteinExistence type="predicted"/>
<accession>A0A1C7MED1</accession>
<comment type="caution">
    <text evidence="2">The sequence shown here is derived from an EMBL/GenBank/DDBJ whole genome shotgun (WGS) entry which is preliminary data.</text>
</comment>